<dbReference type="GO" id="GO:0008137">
    <property type="term" value="F:NADH dehydrogenase (ubiquinone) activity"/>
    <property type="evidence" value="ECO:0007669"/>
    <property type="project" value="InterPro"/>
</dbReference>
<feature type="domain" description="Homing endonuclease LAGLIDADG" evidence="2">
    <location>
        <begin position="319"/>
        <end position="432"/>
    </location>
</feature>
<dbReference type="AlphaFoldDB" id="A0A6G6D9V0"/>
<dbReference type="InterPro" id="IPR004860">
    <property type="entry name" value="LAGLIDADG_dom"/>
</dbReference>
<dbReference type="InterPro" id="IPR001457">
    <property type="entry name" value="NADH_UbQ/plastoQ_OxRdtase_su6"/>
</dbReference>
<proteinExistence type="predicted"/>
<dbReference type="InterPro" id="IPR042106">
    <property type="entry name" value="Nuo/plastoQ_OxRdtase_6_NuoJ"/>
</dbReference>
<feature type="transmembrane region" description="Helical" evidence="1">
    <location>
        <begin position="19"/>
        <end position="37"/>
    </location>
</feature>
<dbReference type="PANTHER" id="PTHR36181:SF2">
    <property type="entry name" value="INTRON-ENCODED ENDONUCLEASE AI3-RELATED"/>
    <property type="match status" value="1"/>
</dbReference>
<dbReference type="Pfam" id="PF00499">
    <property type="entry name" value="Oxidored_q3"/>
    <property type="match status" value="1"/>
</dbReference>
<dbReference type="Gene3D" id="3.10.28.10">
    <property type="entry name" value="Homing endonucleases"/>
    <property type="match status" value="2"/>
</dbReference>
<feature type="transmembrane region" description="Helical" evidence="1">
    <location>
        <begin position="44"/>
        <end position="75"/>
    </location>
</feature>
<gene>
    <name evidence="3" type="primary">ORF581</name>
</gene>
<reference evidence="3" key="2">
    <citation type="submission" date="2019-02" db="EMBL/GenBank/DDBJ databases">
        <authorList>
            <person name="Manzilamu Z."/>
            <person name="Suo F."/>
        </authorList>
    </citation>
    <scope>NUCLEOTIDE SEQUENCE</scope>
    <source>
        <strain evidence="3">SFY20170806</strain>
    </source>
</reference>
<dbReference type="EMBL" id="MK574676">
    <property type="protein sequence ID" value="QIE13214.1"/>
    <property type="molecule type" value="Genomic_DNA"/>
</dbReference>
<dbReference type="Pfam" id="PF00961">
    <property type="entry name" value="LAGLIDADG_1"/>
    <property type="match status" value="2"/>
</dbReference>
<name>A0A6G6D9V0_9PEZI</name>
<dbReference type="RefSeq" id="YP_009744358.1">
    <property type="nucleotide sequence ID" value="NC_046734.1"/>
</dbReference>
<sequence length="581" mass="66577">MNNLFIIYETYTNGYKAEILDIISLLAILCAILVIISKNPIVSVLFLIGLFASISCYLIMLGLSFIGLSYLIVYIGAVFKYVWNNVAALVQLQLYKGLFILIKFFNLVQRIYNAPVSSIHLGNPNFHCSAVRYPGKAGIGPHAWHNGKFYSTLSSSAGLKVSPDKEDEEFYRWFVGFADGESNFIIVFQKDSNGDISGASFRFSIELHIDDLNTLKYIKSKLNIGNEIAVYGNSCKFTVVHRKGINILISIFDKYNLNTTKYLDYLDFKKAFHLYYENNSLNKRTLIDQLFKLKNGMNKNRINFNFPEDYKIVVSDYWLLGLLEGEGSFYLDRTKLQPAFMVALTKVQQPVLEEIKDYFINNLGFDKYSKFKLQNSSAIAIVENPEQNNAKPLLRLRISNTNVLMNYLIPFLENKRFVTKKGKDFQDFKIICKAIYNGAYRNEEIKLLILKLSYTMNNYRLSSNSYPKEASSLSKEELDTLLNGKSTVIHLDDGRQIDNITRKEINRRWTNCVYEIIKGSSEIILASTLNKAGEILNVDFRTVRRNLDSLSTASQEEGDNGKYFVEIKGNQVRRVAVFYPK</sequence>
<accession>A0A6G6D9V0</accession>
<dbReference type="GO" id="GO:0004519">
    <property type="term" value="F:endonuclease activity"/>
    <property type="evidence" value="ECO:0007669"/>
    <property type="project" value="InterPro"/>
</dbReference>
<dbReference type="InterPro" id="IPR027434">
    <property type="entry name" value="Homing_endonucl"/>
</dbReference>
<dbReference type="GeneID" id="54106562"/>
<evidence type="ECO:0000259" key="2">
    <source>
        <dbReference type="Pfam" id="PF00961"/>
    </source>
</evidence>
<keyword evidence="1" id="KW-1133">Transmembrane helix</keyword>
<keyword evidence="1" id="KW-0472">Membrane</keyword>
<evidence type="ECO:0000313" key="3">
    <source>
        <dbReference type="EMBL" id="QIE13214.1"/>
    </source>
</evidence>
<dbReference type="PANTHER" id="PTHR36181">
    <property type="entry name" value="INTRON-ENCODED ENDONUCLEASE AI3-RELATED"/>
    <property type="match status" value="1"/>
</dbReference>
<protein>
    <recommendedName>
        <fullName evidence="2">Homing endonuclease LAGLIDADG domain-containing protein</fullName>
    </recommendedName>
</protein>
<organism evidence="3">
    <name type="scientific">Xylaria hypoxylon</name>
    <dbReference type="NCBI Taxonomy" id="37992"/>
    <lineage>
        <taxon>Eukaryota</taxon>
        <taxon>Fungi</taxon>
        <taxon>Dikarya</taxon>
        <taxon>Ascomycota</taxon>
        <taxon>Pezizomycotina</taxon>
        <taxon>Sordariomycetes</taxon>
        <taxon>Xylariomycetidae</taxon>
        <taxon>Xylariales</taxon>
        <taxon>Xylariaceae</taxon>
        <taxon>Xylaria</taxon>
    </lineage>
</organism>
<keyword evidence="1" id="KW-0812">Transmembrane</keyword>
<geneLocation type="mitochondrion" evidence="3"/>
<dbReference type="InterPro" id="IPR051289">
    <property type="entry name" value="LAGLIDADG_Endonuclease"/>
</dbReference>
<feature type="domain" description="Homing endonuclease LAGLIDADG" evidence="2">
    <location>
        <begin position="175"/>
        <end position="271"/>
    </location>
</feature>
<feature type="transmembrane region" description="Helical" evidence="1">
    <location>
        <begin position="81"/>
        <end position="102"/>
    </location>
</feature>
<evidence type="ECO:0000256" key="1">
    <source>
        <dbReference type="SAM" id="Phobius"/>
    </source>
</evidence>
<keyword evidence="3" id="KW-0496">Mitochondrion</keyword>
<dbReference type="SUPFAM" id="SSF55608">
    <property type="entry name" value="Homing endonucleases"/>
    <property type="match status" value="2"/>
</dbReference>
<dbReference type="Gene3D" id="1.20.120.1200">
    <property type="entry name" value="NADH-ubiquinone/plastoquinone oxidoreductase chain 6, subunit NuoJ"/>
    <property type="match status" value="1"/>
</dbReference>
<reference evidence="3" key="1">
    <citation type="journal article" date="2019" name="Mitochondrial DNA Part B Resour">
        <title>The complete mitochondrial genome of wood-rotting fungus Xylaria hypoxylon.</title>
        <authorList>
            <person name="Zhou H."/>
            <person name="Abuduaini A."/>
            <person name="Xie H."/>
            <person name="Kang R."/>
            <person name="Suo F."/>
            <person name="Huang L."/>
        </authorList>
    </citation>
    <scope>NUCLEOTIDE SEQUENCE</scope>
    <source>
        <strain evidence="3">SFY20170806</strain>
    </source>
</reference>
<dbReference type="GO" id="GO:0005739">
    <property type="term" value="C:mitochondrion"/>
    <property type="evidence" value="ECO:0007669"/>
    <property type="project" value="UniProtKB-ARBA"/>
</dbReference>